<proteinExistence type="predicted"/>
<dbReference type="RefSeq" id="XP_005817934.1">
    <property type="nucleotide sequence ID" value="XM_005817877.1"/>
</dbReference>
<accession>L1I4Y5</accession>
<reference evidence="4" key="2">
    <citation type="submission" date="2012-11" db="EMBL/GenBank/DDBJ databases">
        <authorList>
            <person name="Kuo A."/>
            <person name="Curtis B.A."/>
            <person name="Tanifuji G."/>
            <person name="Burki F."/>
            <person name="Gruber A."/>
            <person name="Irimia M."/>
            <person name="Maruyama S."/>
            <person name="Arias M.C."/>
            <person name="Ball S.G."/>
            <person name="Gile G.H."/>
            <person name="Hirakawa Y."/>
            <person name="Hopkins J.F."/>
            <person name="Rensing S.A."/>
            <person name="Schmutz J."/>
            <person name="Symeonidi A."/>
            <person name="Elias M."/>
            <person name="Eveleigh R.J."/>
            <person name="Herman E.K."/>
            <person name="Klute M.J."/>
            <person name="Nakayama T."/>
            <person name="Obornik M."/>
            <person name="Reyes-Prieto A."/>
            <person name="Armbrust E.V."/>
            <person name="Aves S.J."/>
            <person name="Beiko R.G."/>
            <person name="Coutinho P."/>
            <person name="Dacks J.B."/>
            <person name="Durnford D.G."/>
            <person name="Fast N.M."/>
            <person name="Green B.R."/>
            <person name="Grisdale C."/>
            <person name="Hempe F."/>
            <person name="Henrissat B."/>
            <person name="Hoppner M.P."/>
            <person name="Ishida K.-I."/>
            <person name="Kim E."/>
            <person name="Koreny L."/>
            <person name="Kroth P.G."/>
            <person name="Liu Y."/>
            <person name="Malik S.-B."/>
            <person name="Maier U.G."/>
            <person name="McRose D."/>
            <person name="Mock T."/>
            <person name="Neilson J.A."/>
            <person name="Onodera N.T."/>
            <person name="Poole A.M."/>
            <person name="Pritham E.J."/>
            <person name="Richards T.A."/>
            <person name="Rocap G."/>
            <person name="Roy S.W."/>
            <person name="Sarai C."/>
            <person name="Schaack S."/>
            <person name="Shirato S."/>
            <person name="Slamovits C.H."/>
            <person name="Spencer D.F."/>
            <person name="Suzuki S."/>
            <person name="Worden A.Z."/>
            <person name="Zauner S."/>
            <person name="Barry K."/>
            <person name="Bell C."/>
            <person name="Bharti A.K."/>
            <person name="Crow J.A."/>
            <person name="Grimwood J."/>
            <person name="Kramer R."/>
            <person name="Lindquist E."/>
            <person name="Lucas S."/>
            <person name="Salamov A."/>
            <person name="McFadden G.I."/>
            <person name="Lane C.E."/>
            <person name="Keeling P.J."/>
            <person name="Gray M.W."/>
            <person name="Grigoriev I.V."/>
            <person name="Archibald J.M."/>
        </authorList>
    </citation>
    <scope>NUCLEOTIDE SEQUENCE</scope>
    <source>
        <strain evidence="4">CCMP2712</strain>
    </source>
</reference>
<evidence type="ECO:0000313" key="4">
    <source>
        <dbReference type="Proteomes" id="UP000011087"/>
    </source>
</evidence>
<evidence type="ECO:0000313" key="3">
    <source>
        <dbReference type="EnsemblProtists" id="EKX30954"/>
    </source>
</evidence>
<dbReference type="KEGG" id="gtt:GUITHDRAFT_122837"/>
<dbReference type="AlphaFoldDB" id="L1I4Y5"/>
<protein>
    <submittedName>
        <fullName evidence="2 3">Uncharacterized protein</fullName>
    </submittedName>
</protein>
<name>L1I4Y5_GUITC</name>
<organism evidence="2">
    <name type="scientific">Guillardia theta (strain CCMP2712)</name>
    <name type="common">Cryptophyte</name>
    <dbReference type="NCBI Taxonomy" id="905079"/>
    <lineage>
        <taxon>Eukaryota</taxon>
        <taxon>Cryptophyceae</taxon>
        <taxon>Pyrenomonadales</taxon>
        <taxon>Geminigeraceae</taxon>
        <taxon>Guillardia</taxon>
    </lineage>
</organism>
<feature type="coiled-coil region" evidence="1">
    <location>
        <begin position="215"/>
        <end position="273"/>
    </location>
</feature>
<keyword evidence="4" id="KW-1185">Reference proteome</keyword>
<dbReference type="EnsemblProtists" id="EKX30954">
    <property type="protein sequence ID" value="EKX30954"/>
    <property type="gene ID" value="GUITHDRAFT_122837"/>
</dbReference>
<gene>
    <name evidence="2" type="ORF">GUITHDRAFT_122837</name>
</gene>
<sequence length="273" mass="31187">MRMGRCHYLEAEEEAGQHCLLDTQTVYVSRTRPRRNVALWPEKLRRNVAPAVLLLSVVVTCGMLGTSRDRKDSLESEGEIEYEVARAKAKIASDELEVKNSRERLNAIVAQLGGDKGKSGSQRSTGLARLLYDKAEDYRLQAEVEAASVETAKLHGKTITKKGQQQADIVENDDRFYADALRKAAAKRAKLHPEQKQIRMFLQQYRDKDQLLLGKLHEENKLKQEEALLRASEKRLYDLEQRTRKLPHANSKVEKAEEEAMEIEKLLKQKAIH</sequence>
<dbReference type="HOGENOM" id="CLU_1021012_0_0_1"/>
<dbReference type="PaxDb" id="55529-EKX30954"/>
<evidence type="ECO:0000256" key="1">
    <source>
        <dbReference type="SAM" id="Coils"/>
    </source>
</evidence>
<dbReference type="EMBL" id="JH993434">
    <property type="protein sequence ID" value="EKX30954.1"/>
    <property type="molecule type" value="Genomic_DNA"/>
</dbReference>
<reference evidence="3" key="3">
    <citation type="submission" date="2015-06" db="UniProtKB">
        <authorList>
            <consortium name="EnsemblProtists"/>
        </authorList>
    </citation>
    <scope>IDENTIFICATION</scope>
</reference>
<evidence type="ECO:0000313" key="2">
    <source>
        <dbReference type="EMBL" id="EKX30954.1"/>
    </source>
</evidence>
<keyword evidence="1" id="KW-0175">Coiled coil</keyword>
<reference evidence="2 4" key="1">
    <citation type="journal article" date="2012" name="Nature">
        <title>Algal genomes reveal evolutionary mosaicism and the fate of nucleomorphs.</title>
        <authorList>
            <consortium name="DOE Joint Genome Institute"/>
            <person name="Curtis B.A."/>
            <person name="Tanifuji G."/>
            <person name="Burki F."/>
            <person name="Gruber A."/>
            <person name="Irimia M."/>
            <person name="Maruyama S."/>
            <person name="Arias M.C."/>
            <person name="Ball S.G."/>
            <person name="Gile G.H."/>
            <person name="Hirakawa Y."/>
            <person name="Hopkins J.F."/>
            <person name="Kuo A."/>
            <person name="Rensing S.A."/>
            <person name="Schmutz J."/>
            <person name="Symeonidi A."/>
            <person name="Elias M."/>
            <person name="Eveleigh R.J."/>
            <person name="Herman E.K."/>
            <person name="Klute M.J."/>
            <person name="Nakayama T."/>
            <person name="Obornik M."/>
            <person name="Reyes-Prieto A."/>
            <person name="Armbrust E.V."/>
            <person name="Aves S.J."/>
            <person name="Beiko R.G."/>
            <person name="Coutinho P."/>
            <person name="Dacks J.B."/>
            <person name="Durnford D.G."/>
            <person name="Fast N.M."/>
            <person name="Green B.R."/>
            <person name="Grisdale C.J."/>
            <person name="Hempel F."/>
            <person name="Henrissat B."/>
            <person name="Hoppner M.P."/>
            <person name="Ishida K."/>
            <person name="Kim E."/>
            <person name="Koreny L."/>
            <person name="Kroth P.G."/>
            <person name="Liu Y."/>
            <person name="Malik S.B."/>
            <person name="Maier U.G."/>
            <person name="McRose D."/>
            <person name="Mock T."/>
            <person name="Neilson J.A."/>
            <person name="Onodera N.T."/>
            <person name="Poole A.M."/>
            <person name="Pritham E.J."/>
            <person name="Richards T.A."/>
            <person name="Rocap G."/>
            <person name="Roy S.W."/>
            <person name="Sarai C."/>
            <person name="Schaack S."/>
            <person name="Shirato S."/>
            <person name="Slamovits C.H."/>
            <person name="Spencer D.F."/>
            <person name="Suzuki S."/>
            <person name="Worden A.Z."/>
            <person name="Zauner S."/>
            <person name="Barry K."/>
            <person name="Bell C."/>
            <person name="Bharti A.K."/>
            <person name="Crow J.A."/>
            <person name="Grimwood J."/>
            <person name="Kramer R."/>
            <person name="Lindquist E."/>
            <person name="Lucas S."/>
            <person name="Salamov A."/>
            <person name="McFadden G.I."/>
            <person name="Lane C.E."/>
            <person name="Keeling P.J."/>
            <person name="Gray M.W."/>
            <person name="Grigoriev I.V."/>
            <person name="Archibald J.M."/>
        </authorList>
    </citation>
    <scope>NUCLEOTIDE SEQUENCE</scope>
    <source>
        <strain evidence="2 4">CCMP2712</strain>
    </source>
</reference>
<dbReference type="Proteomes" id="UP000011087">
    <property type="component" value="Unassembled WGS sequence"/>
</dbReference>
<dbReference type="GeneID" id="17287675"/>